<name>A0A8H7XVW0_PSICU</name>
<evidence type="ECO:0000256" key="1">
    <source>
        <dbReference type="ARBA" id="ARBA00006336"/>
    </source>
</evidence>
<gene>
    <name evidence="3" type="ORF">JR316_007288</name>
</gene>
<accession>A0A8H7XVW0</accession>
<dbReference type="Pfam" id="PF00857">
    <property type="entry name" value="Isochorismatase"/>
    <property type="match status" value="1"/>
</dbReference>
<comment type="caution">
    <text evidence="3">The sequence shown here is derived from an EMBL/GenBank/DDBJ whole genome shotgun (WGS) entry which is preliminary data.</text>
</comment>
<dbReference type="PANTHER" id="PTHR43559">
    <property type="entry name" value="HYDROLASE YCAC-RELATED"/>
    <property type="match status" value="1"/>
</dbReference>
<evidence type="ECO:0000259" key="2">
    <source>
        <dbReference type="Pfam" id="PF00857"/>
    </source>
</evidence>
<feature type="domain" description="Isochorismatase-like" evidence="2">
    <location>
        <begin position="58"/>
        <end position="208"/>
    </location>
</feature>
<dbReference type="PANTHER" id="PTHR43559:SF3">
    <property type="entry name" value="HYDROLASE YCAC-RELATED"/>
    <property type="match status" value="1"/>
</dbReference>
<organism evidence="3">
    <name type="scientific">Psilocybe cubensis</name>
    <name type="common">Psychedelic mushroom</name>
    <name type="synonym">Stropharia cubensis</name>
    <dbReference type="NCBI Taxonomy" id="181762"/>
    <lineage>
        <taxon>Eukaryota</taxon>
        <taxon>Fungi</taxon>
        <taxon>Dikarya</taxon>
        <taxon>Basidiomycota</taxon>
        <taxon>Agaricomycotina</taxon>
        <taxon>Agaricomycetes</taxon>
        <taxon>Agaricomycetidae</taxon>
        <taxon>Agaricales</taxon>
        <taxon>Agaricineae</taxon>
        <taxon>Strophariaceae</taxon>
        <taxon>Psilocybe</taxon>
    </lineage>
</organism>
<dbReference type="AlphaFoldDB" id="A0A8H7XVW0"/>
<dbReference type="InterPro" id="IPR000868">
    <property type="entry name" value="Isochorismatase-like_dom"/>
</dbReference>
<proteinExistence type="inferred from homology"/>
<sequence>MRQLRAESKLRQRETYKGGSLNYPSFQDILQRIHSSTHPLMAAQNTFKFERINKDDVALLVIDHQVGLFQLTRDIQADQFRNNVLAHAELAKVFNLPTVLTTSAETGPNGPLPKEILDMHPNAPLIKRNGEVDAWDNEDFRKAVKATGKKQVIIAGITTDVCTAFLALSLRAEGYTVFANAEASGALSKRIADDANARMRAAGVHVLSMFAIMSDLMRDWRNTPGSTQLLPFLDKYLAVYGYLARGHAAAVDRGTILPGESE</sequence>
<protein>
    <recommendedName>
        <fullName evidence="2">Isochorismatase-like domain-containing protein</fullName>
    </recommendedName>
</protein>
<dbReference type="InterPro" id="IPR053152">
    <property type="entry name" value="Hydrolase_YcaC-like"/>
</dbReference>
<dbReference type="SUPFAM" id="SSF52499">
    <property type="entry name" value="Isochorismatase-like hydrolases"/>
    <property type="match status" value="1"/>
</dbReference>
<comment type="similarity">
    <text evidence="1">Belongs to the isochorismatase family.</text>
</comment>
<reference evidence="3" key="1">
    <citation type="submission" date="2021-02" db="EMBL/GenBank/DDBJ databases">
        <title>Psilocybe cubensis genome.</title>
        <authorList>
            <person name="Mckernan K.J."/>
            <person name="Crawford S."/>
            <person name="Trippe A."/>
            <person name="Kane L.T."/>
            <person name="Mclaughlin S."/>
        </authorList>
    </citation>
    <scope>NUCLEOTIDE SEQUENCE [LARGE SCALE GENOMIC DNA]</scope>
    <source>
        <strain evidence="3">MGC-MH-2018</strain>
    </source>
</reference>
<dbReference type="EMBL" id="JAFIQS010000007">
    <property type="protein sequence ID" value="KAG5166951.1"/>
    <property type="molecule type" value="Genomic_DNA"/>
</dbReference>
<dbReference type="Gene3D" id="3.40.50.850">
    <property type="entry name" value="Isochorismatase-like"/>
    <property type="match status" value="1"/>
</dbReference>
<dbReference type="InterPro" id="IPR036380">
    <property type="entry name" value="Isochorismatase-like_sf"/>
</dbReference>
<evidence type="ECO:0000313" key="3">
    <source>
        <dbReference type="EMBL" id="KAG5166951.1"/>
    </source>
</evidence>